<evidence type="ECO:0000313" key="2">
    <source>
        <dbReference type="EMBL" id="SIN76255.1"/>
    </source>
</evidence>
<dbReference type="STRING" id="1416779.SAMN05444409_0180"/>
<dbReference type="EMBL" id="FSRK01000001">
    <property type="protein sequence ID" value="SIN76255.1"/>
    <property type="molecule type" value="Genomic_DNA"/>
</dbReference>
<dbReference type="InterPro" id="IPR014922">
    <property type="entry name" value="YdhG-like"/>
</dbReference>
<gene>
    <name evidence="2" type="ORF">SAMN05444409_0180</name>
</gene>
<evidence type="ECO:0000313" key="3">
    <source>
        <dbReference type="Proteomes" id="UP000185207"/>
    </source>
</evidence>
<evidence type="ECO:0000259" key="1">
    <source>
        <dbReference type="Pfam" id="PF08818"/>
    </source>
</evidence>
<protein>
    <recommendedName>
        <fullName evidence="1">YdhG-like domain-containing protein</fullName>
    </recommendedName>
</protein>
<reference evidence="3" key="1">
    <citation type="submission" date="2016-11" db="EMBL/GenBank/DDBJ databases">
        <authorList>
            <person name="Varghese N."/>
            <person name="Submissions S."/>
        </authorList>
    </citation>
    <scope>NUCLEOTIDE SEQUENCE [LARGE SCALE GENOMIC DNA]</scope>
    <source>
        <strain evidence="3">DSM 27623</strain>
    </source>
</reference>
<sequence length="146" mass="17265">MFPDCTDQLLTTSFKDLSPDIISYNQNLDPEDEKIANILSGEICKHLPEAENKIWHAHPVWFIDGNPIVGYSKQKKGIRLMFWSGKSFDETQLNVEGEKFQDASVFYNDWNEINKDDLKRWLEKSREIQWDYKNIVKRKGILERLK</sequence>
<keyword evidence="3" id="KW-1185">Reference proteome</keyword>
<dbReference type="Gene3D" id="3.90.1150.200">
    <property type="match status" value="1"/>
</dbReference>
<accession>A0A1N6DZP6</accession>
<dbReference type="Pfam" id="PF08818">
    <property type="entry name" value="DUF1801"/>
    <property type="match status" value="1"/>
</dbReference>
<organism evidence="2 3">
    <name type="scientific">Epilithonimonas zeae</name>
    <dbReference type="NCBI Taxonomy" id="1416779"/>
    <lineage>
        <taxon>Bacteria</taxon>
        <taxon>Pseudomonadati</taxon>
        <taxon>Bacteroidota</taxon>
        <taxon>Flavobacteriia</taxon>
        <taxon>Flavobacteriales</taxon>
        <taxon>Weeksellaceae</taxon>
        <taxon>Chryseobacterium group</taxon>
        <taxon>Epilithonimonas</taxon>
    </lineage>
</organism>
<dbReference type="SUPFAM" id="SSF159888">
    <property type="entry name" value="YdhG-like"/>
    <property type="match status" value="1"/>
</dbReference>
<name>A0A1N6DZP6_9FLAO</name>
<dbReference type="RefSeq" id="WP_221407767.1">
    <property type="nucleotide sequence ID" value="NZ_FSRK01000001.1"/>
</dbReference>
<dbReference type="Proteomes" id="UP000185207">
    <property type="component" value="Unassembled WGS sequence"/>
</dbReference>
<dbReference type="AlphaFoldDB" id="A0A1N6DZP6"/>
<proteinExistence type="predicted"/>
<feature type="domain" description="YdhG-like" evidence="1">
    <location>
        <begin position="43"/>
        <end position="124"/>
    </location>
</feature>